<dbReference type="AlphaFoldDB" id="A0A1I3YPV3"/>
<keyword evidence="14" id="KW-1185">Reference proteome</keyword>
<dbReference type="Proteomes" id="UP000323300">
    <property type="component" value="Unassembled WGS sequence"/>
</dbReference>
<evidence type="ECO:0000256" key="2">
    <source>
        <dbReference type="ARBA" id="ARBA00003145"/>
    </source>
</evidence>
<dbReference type="InterPro" id="IPR025202">
    <property type="entry name" value="PLD-like_dom"/>
</dbReference>
<dbReference type="PROSITE" id="PS50035">
    <property type="entry name" value="PLD"/>
    <property type="match status" value="1"/>
</dbReference>
<proteinExistence type="inferred from homology"/>
<name>A0A1I3YPV3_9HYPH</name>
<organism evidence="13 14">
    <name type="scientific">Neomesorhizobium albiziae</name>
    <dbReference type="NCBI Taxonomy" id="335020"/>
    <lineage>
        <taxon>Bacteria</taxon>
        <taxon>Pseudomonadati</taxon>
        <taxon>Pseudomonadota</taxon>
        <taxon>Alphaproteobacteria</taxon>
        <taxon>Hyphomicrobiales</taxon>
        <taxon>Phyllobacteriaceae</taxon>
        <taxon>Neomesorhizobium</taxon>
    </lineage>
</organism>
<dbReference type="InterPro" id="IPR051406">
    <property type="entry name" value="PLD_domain"/>
</dbReference>
<evidence type="ECO:0000256" key="7">
    <source>
        <dbReference type="ARBA" id="ARBA00022525"/>
    </source>
</evidence>
<protein>
    <recommendedName>
        <fullName evidence="6">Phospholipase D</fullName>
        <ecNumber evidence="5">3.1.4.4</ecNumber>
    </recommendedName>
    <alternativeName>
        <fullName evidence="11">Choline phosphatase</fullName>
    </alternativeName>
</protein>
<evidence type="ECO:0000256" key="1">
    <source>
        <dbReference type="ARBA" id="ARBA00000798"/>
    </source>
</evidence>
<dbReference type="PANTHER" id="PTHR43856:SF1">
    <property type="entry name" value="MITOCHONDRIAL CARDIOLIPIN HYDROLASE"/>
    <property type="match status" value="1"/>
</dbReference>
<keyword evidence="10" id="KW-0443">Lipid metabolism</keyword>
<evidence type="ECO:0000256" key="11">
    <source>
        <dbReference type="ARBA" id="ARBA00029594"/>
    </source>
</evidence>
<accession>A0A1I3YPV3</accession>
<keyword evidence="7" id="KW-0964">Secreted</keyword>
<evidence type="ECO:0000313" key="14">
    <source>
        <dbReference type="Proteomes" id="UP000323300"/>
    </source>
</evidence>
<dbReference type="InterPro" id="IPR001736">
    <property type="entry name" value="PLipase_D/transphosphatidylase"/>
</dbReference>
<evidence type="ECO:0000256" key="10">
    <source>
        <dbReference type="ARBA" id="ARBA00023098"/>
    </source>
</evidence>
<comment type="function">
    <text evidence="2">Could be a virulence factor.</text>
</comment>
<reference evidence="13 14" key="1">
    <citation type="submission" date="2016-10" db="EMBL/GenBank/DDBJ databases">
        <authorList>
            <person name="Varghese N."/>
            <person name="Submissions S."/>
        </authorList>
    </citation>
    <scope>NUCLEOTIDE SEQUENCE [LARGE SCALE GENOMIC DNA]</scope>
    <source>
        <strain evidence="13 14">DSM 21822</strain>
    </source>
</reference>
<dbReference type="EC" id="3.1.4.4" evidence="5"/>
<evidence type="ECO:0000256" key="8">
    <source>
        <dbReference type="ARBA" id="ARBA00022801"/>
    </source>
</evidence>
<comment type="similarity">
    <text evidence="4">Belongs to the phospholipase D family.</text>
</comment>
<dbReference type="CDD" id="cd09172">
    <property type="entry name" value="PLDc_Nuc_like_unchar1_1"/>
    <property type="match status" value="1"/>
</dbReference>
<evidence type="ECO:0000256" key="9">
    <source>
        <dbReference type="ARBA" id="ARBA00022963"/>
    </source>
</evidence>
<comment type="subcellular location">
    <subcellularLocation>
        <location evidence="3">Secreted</location>
    </subcellularLocation>
</comment>
<dbReference type="GO" id="GO:0005576">
    <property type="term" value="C:extracellular region"/>
    <property type="evidence" value="ECO:0007669"/>
    <property type="project" value="UniProtKB-SubCell"/>
</dbReference>
<evidence type="ECO:0000256" key="6">
    <source>
        <dbReference type="ARBA" id="ARBA00018392"/>
    </source>
</evidence>
<evidence type="ECO:0000256" key="5">
    <source>
        <dbReference type="ARBA" id="ARBA00012027"/>
    </source>
</evidence>
<dbReference type="OrthoDB" id="9789376at2"/>
<evidence type="ECO:0000256" key="4">
    <source>
        <dbReference type="ARBA" id="ARBA00008664"/>
    </source>
</evidence>
<dbReference type="SUPFAM" id="SSF56024">
    <property type="entry name" value="Phospholipase D/nuclease"/>
    <property type="match status" value="2"/>
</dbReference>
<dbReference type="EMBL" id="FOSL01000005">
    <property type="protein sequence ID" value="SFK33800.1"/>
    <property type="molecule type" value="Genomic_DNA"/>
</dbReference>
<evidence type="ECO:0000313" key="13">
    <source>
        <dbReference type="EMBL" id="SFK33800.1"/>
    </source>
</evidence>
<evidence type="ECO:0000259" key="12">
    <source>
        <dbReference type="PROSITE" id="PS50035"/>
    </source>
</evidence>
<dbReference type="RefSeq" id="WP_149760120.1">
    <property type="nucleotide sequence ID" value="NZ_BSPE01000056.1"/>
</dbReference>
<dbReference type="Pfam" id="PF13091">
    <property type="entry name" value="PLDc_2"/>
    <property type="match status" value="2"/>
</dbReference>
<keyword evidence="8" id="KW-0378">Hydrolase</keyword>
<feature type="domain" description="PLD phosphodiesterase" evidence="12">
    <location>
        <begin position="478"/>
        <end position="509"/>
    </location>
</feature>
<sequence length="602" mass="67538">MHFSSKKTGGYRVFAVSGTNTVSFSIDFNGADTKGLLGFAVEREDPKENERYFMYGFKVFETVLPSPSEDTTVSTFNHPVQSFIWDDFTGKPGRTYTYWFYPLKGKPKNLDRSAKPIEIKVKTEGLFTRGKHDVFFNRGVASSQAYARKFNNLPPDKQPTAKKRTEALQWLSRELDEAMLKFVDNAKAGDTLLGCFYEFRYGPVADRLKAAAIRGVNVQLIVDAKVNESTDSNGKFHESFPRVENLKLVDAKGLRPQIALLRVNNPSNIQHNKFMVLLKGAAAKPSEVWTGSTNLSEGGIHGQTNVGHWVRDGAVATSFARYWNLLLSDPGSADGDDRTTASKKKKVFREQVAALEAVPEGWPAIPEGASTVFSPRPGRSVLEMYAKSIDDAADTTCITLAFGVNKAFKDLLKDNTAQSAITFLLLEKRDLPKANATTPFVVLKASHNVYQAWGSFLRDPLYQWTRETNAMGLGLNKHVAYIHSKFLLKDPLGHDPIVVTGSANFSDPSTNDNDENMLLIRGNQRVADIYFTEFNRLFFHYYFRSVQEALFGRKPTEANAAANSKSSLFLREDDSWLKDYRPGKLKRKRMEMFTRMANPVTL</sequence>
<dbReference type="GO" id="GO:0004630">
    <property type="term" value="F:phospholipase D activity"/>
    <property type="evidence" value="ECO:0007669"/>
    <property type="project" value="UniProtKB-EC"/>
</dbReference>
<comment type="catalytic activity">
    <reaction evidence="1">
        <text>a 1,2-diacyl-sn-glycero-3-phosphocholine + H2O = a 1,2-diacyl-sn-glycero-3-phosphate + choline + H(+)</text>
        <dbReference type="Rhea" id="RHEA:14445"/>
        <dbReference type="ChEBI" id="CHEBI:15354"/>
        <dbReference type="ChEBI" id="CHEBI:15377"/>
        <dbReference type="ChEBI" id="CHEBI:15378"/>
        <dbReference type="ChEBI" id="CHEBI:57643"/>
        <dbReference type="ChEBI" id="CHEBI:58608"/>
        <dbReference type="EC" id="3.1.4.4"/>
    </reaction>
</comment>
<dbReference type="GO" id="GO:0016042">
    <property type="term" value="P:lipid catabolic process"/>
    <property type="evidence" value="ECO:0007669"/>
    <property type="project" value="UniProtKB-KW"/>
</dbReference>
<keyword evidence="9" id="KW-0442">Lipid degradation</keyword>
<dbReference type="PANTHER" id="PTHR43856">
    <property type="entry name" value="CARDIOLIPIN HYDROLASE"/>
    <property type="match status" value="1"/>
</dbReference>
<dbReference type="GO" id="GO:0006793">
    <property type="term" value="P:phosphorus metabolic process"/>
    <property type="evidence" value="ECO:0007669"/>
    <property type="project" value="UniProtKB-ARBA"/>
</dbReference>
<evidence type="ECO:0000256" key="3">
    <source>
        <dbReference type="ARBA" id="ARBA00004613"/>
    </source>
</evidence>
<dbReference type="Gene3D" id="3.30.870.10">
    <property type="entry name" value="Endonuclease Chain A"/>
    <property type="match status" value="2"/>
</dbReference>
<dbReference type="GO" id="GO:0016891">
    <property type="term" value="F:RNA endonuclease activity producing 5'-phosphomonoesters, hydrolytic mechanism"/>
    <property type="evidence" value="ECO:0007669"/>
    <property type="project" value="TreeGrafter"/>
</dbReference>
<gene>
    <name evidence="13" type="ORF">SAMN04488498_10587</name>
</gene>